<feature type="region of interest" description="Disordered" evidence="2">
    <location>
        <begin position="38"/>
        <end position="62"/>
    </location>
</feature>
<proteinExistence type="predicted"/>
<protein>
    <recommendedName>
        <fullName evidence="5">Helix-turn-helix domain-containing protein</fullName>
    </recommendedName>
</protein>
<keyword evidence="1" id="KW-0175">Coiled coil</keyword>
<evidence type="ECO:0000256" key="1">
    <source>
        <dbReference type="SAM" id="Coils"/>
    </source>
</evidence>
<keyword evidence="4" id="KW-1185">Reference proteome</keyword>
<evidence type="ECO:0000256" key="2">
    <source>
        <dbReference type="SAM" id="MobiDB-lite"/>
    </source>
</evidence>
<dbReference type="Proteomes" id="UP001404845">
    <property type="component" value="Unassembled WGS sequence"/>
</dbReference>
<sequence length="174" mass="19397">MRSPSVPADLDDDWCSVAEAARRLGVTPTAVRNRIKRGTLDTKPNGNVGNLVHVPRPPPLTGSDTVALTVPGTVPETDALVQELRGWLAELQGRMAAADMERGTILREAAQERTQAAQERDRLQSALVESGQSLARLAEAREADQARHREELTELQRQLLDLRRQPWWRRIWAA</sequence>
<evidence type="ECO:0000313" key="3">
    <source>
        <dbReference type="EMBL" id="MEN3231996.1"/>
    </source>
</evidence>
<evidence type="ECO:0008006" key="5">
    <source>
        <dbReference type="Google" id="ProtNLM"/>
    </source>
</evidence>
<accession>A0ABU9ZLE6</accession>
<evidence type="ECO:0000313" key="4">
    <source>
        <dbReference type="Proteomes" id="UP001404845"/>
    </source>
</evidence>
<gene>
    <name evidence="3" type="ORF">PUR21_31060</name>
</gene>
<dbReference type="RefSeq" id="WP_345972669.1">
    <property type="nucleotide sequence ID" value="NZ_JAQYXL010000006.1"/>
</dbReference>
<feature type="coiled-coil region" evidence="1">
    <location>
        <begin position="106"/>
        <end position="165"/>
    </location>
</feature>
<name>A0ABU9ZLE6_9HYPH</name>
<reference evidence="3 4" key="1">
    <citation type="journal article" date="2023" name="PLoS ONE">
        <title>Complete genome assembly of Hawai'i environmental nontuberculous mycobacteria reveals unexpected co-isolation with methylobacteria.</title>
        <authorList>
            <person name="Hendrix J."/>
            <person name="Epperson L.E."/>
            <person name="Tong E.I."/>
            <person name="Chan Y.L."/>
            <person name="Hasan N.A."/>
            <person name="Dawrs S.N."/>
            <person name="Norton G.J."/>
            <person name="Virdi R."/>
            <person name="Crooks J.L."/>
            <person name="Chan E.D."/>
            <person name="Honda J.R."/>
            <person name="Strong M."/>
        </authorList>
    </citation>
    <scope>NUCLEOTIDE SEQUENCE [LARGE SCALE GENOMIC DNA]</scope>
    <source>
        <strain evidence="3 4">NJH_HI01</strain>
    </source>
</reference>
<comment type="caution">
    <text evidence="3">The sequence shown here is derived from an EMBL/GenBank/DDBJ whole genome shotgun (WGS) entry which is preliminary data.</text>
</comment>
<dbReference type="EMBL" id="JAQYXL010000006">
    <property type="protein sequence ID" value="MEN3231996.1"/>
    <property type="molecule type" value="Genomic_DNA"/>
</dbReference>
<organism evidence="3 4">
    <name type="scientific">Methylorubrum rhodesianum</name>
    <dbReference type="NCBI Taxonomy" id="29427"/>
    <lineage>
        <taxon>Bacteria</taxon>
        <taxon>Pseudomonadati</taxon>
        <taxon>Pseudomonadota</taxon>
        <taxon>Alphaproteobacteria</taxon>
        <taxon>Hyphomicrobiales</taxon>
        <taxon>Methylobacteriaceae</taxon>
        <taxon>Methylorubrum</taxon>
    </lineage>
</organism>